<proteinExistence type="predicted"/>
<keyword evidence="2" id="KW-1185">Reference proteome</keyword>
<sequence length="193" mass="21837">MASNDDCKPTPQQSYEEFLGDHLSEELSRAGIQQPLAKGDNTLISYGRARLWWEASRYWTITPEWQMVIDELPPKLRELARHCLLYFDVGPMSRPKTIGADRPQAKVTQDESCAAAFLLSPSPSPPPPPTLRELVAESVPDEDEHIRLTSWTAPGSFSPTWSMERLWDYVVDGEDTDSGYTDGYYTHDESISE</sequence>
<evidence type="ECO:0000313" key="2">
    <source>
        <dbReference type="Proteomes" id="UP000567885"/>
    </source>
</evidence>
<protein>
    <submittedName>
        <fullName evidence="1">Uncharacterized protein</fullName>
    </submittedName>
</protein>
<evidence type="ECO:0000313" key="1">
    <source>
        <dbReference type="EMBL" id="KAF5659672.1"/>
    </source>
</evidence>
<name>A0A8H5WEK9_FUSHE</name>
<organism evidence="1 2">
    <name type="scientific">Fusarium heterosporum</name>
    <dbReference type="NCBI Taxonomy" id="42747"/>
    <lineage>
        <taxon>Eukaryota</taxon>
        <taxon>Fungi</taxon>
        <taxon>Dikarya</taxon>
        <taxon>Ascomycota</taxon>
        <taxon>Pezizomycotina</taxon>
        <taxon>Sordariomycetes</taxon>
        <taxon>Hypocreomycetidae</taxon>
        <taxon>Hypocreales</taxon>
        <taxon>Nectriaceae</taxon>
        <taxon>Fusarium</taxon>
        <taxon>Fusarium heterosporum species complex</taxon>
    </lineage>
</organism>
<dbReference type="Proteomes" id="UP000567885">
    <property type="component" value="Unassembled WGS sequence"/>
</dbReference>
<dbReference type="EMBL" id="JAAGWQ010000212">
    <property type="protein sequence ID" value="KAF5659672.1"/>
    <property type="molecule type" value="Genomic_DNA"/>
</dbReference>
<accession>A0A8H5WEK9</accession>
<reference evidence="1 2" key="1">
    <citation type="submission" date="2020-05" db="EMBL/GenBank/DDBJ databases">
        <title>Identification and distribution of gene clusters putatively required for synthesis of sphingolipid metabolism inhibitors in phylogenetically diverse species of the filamentous fungus Fusarium.</title>
        <authorList>
            <person name="Kim H.-S."/>
            <person name="Busman M."/>
            <person name="Brown D.W."/>
            <person name="Divon H."/>
            <person name="Uhlig S."/>
            <person name="Proctor R.H."/>
        </authorList>
    </citation>
    <scope>NUCLEOTIDE SEQUENCE [LARGE SCALE GENOMIC DNA]</scope>
    <source>
        <strain evidence="1 2">NRRL 20693</strain>
    </source>
</reference>
<comment type="caution">
    <text evidence="1">The sequence shown here is derived from an EMBL/GenBank/DDBJ whole genome shotgun (WGS) entry which is preliminary data.</text>
</comment>
<gene>
    <name evidence="1" type="ORF">FHETE_9317</name>
</gene>
<dbReference type="AlphaFoldDB" id="A0A8H5WEK9"/>